<dbReference type="Proteomes" id="UP001642409">
    <property type="component" value="Unassembled WGS sequence"/>
</dbReference>
<evidence type="ECO:0000313" key="2">
    <source>
        <dbReference type="EMBL" id="CAL6109084.1"/>
    </source>
</evidence>
<organism evidence="1">
    <name type="scientific">Hexamita inflata</name>
    <dbReference type="NCBI Taxonomy" id="28002"/>
    <lineage>
        <taxon>Eukaryota</taxon>
        <taxon>Metamonada</taxon>
        <taxon>Diplomonadida</taxon>
        <taxon>Hexamitidae</taxon>
        <taxon>Hexamitinae</taxon>
        <taxon>Hexamita</taxon>
    </lineage>
</organism>
<accession>A0AA86U059</accession>
<dbReference type="EMBL" id="CATOUU010000597">
    <property type="protein sequence ID" value="CAI9935184.1"/>
    <property type="molecule type" value="Genomic_DNA"/>
</dbReference>
<proteinExistence type="predicted"/>
<protein>
    <submittedName>
        <fullName evidence="2">Hypothetical_protein</fullName>
    </submittedName>
</protein>
<reference evidence="1" key="1">
    <citation type="submission" date="2023-06" db="EMBL/GenBank/DDBJ databases">
        <authorList>
            <person name="Kurt Z."/>
        </authorList>
    </citation>
    <scope>NUCLEOTIDE SEQUENCE</scope>
</reference>
<gene>
    <name evidence="1" type="ORF">HINF_LOCUS22829</name>
    <name evidence="2" type="ORF">HINF_LOCUS75275</name>
</gene>
<evidence type="ECO:0000313" key="3">
    <source>
        <dbReference type="Proteomes" id="UP001642409"/>
    </source>
</evidence>
<keyword evidence="3" id="KW-1185">Reference proteome</keyword>
<dbReference type="AlphaFoldDB" id="A0AA86U059"/>
<reference evidence="2 3" key="2">
    <citation type="submission" date="2024-07" db="EMBL/GenBank/DDBJ databases">
        <authorList>
            <person name="Akdeniz Z."/>
        </authorList>
    </citation>
    <scope>NUCLEOTIDE SEQUENCE [LARGE SCALE GENOMIC DNA]</scope>
</reference>
<dbReference type="EMBL" id="CAXDID020000662">
    <property type="protein sequence ID" value="CAL6109084.1"/>
    <property type="molecule type" value="Genomic_DNA"/>
</dbReference>
<name>A0AA86U059_9EUKA</name>
<sequence length="134" mass="15460">MIVIIEIDHLYTAQTHSDSIYNISLRSNLVNETWSTVSHPTKSNILQSRVYGLITDGEATAQRISFILFQYQCKAHKQSFDISILQQMRVNICTAKYLRISQLKQRFEREASIDMKQCAGQSIANKRRNNGYSK</sequence>
<evidence type="ECO:0000313" key="1">
    <source>
        <dbReference type="EMBL" id="CAI9935184.1"/>
    </source>
</evidence>
<comment type="caution">
    <text evidence="1">The sequence shown here is derived from an EMBL/GenBank/DDBJ whole genome shotgun (WGS) entry which is preliminary data.</text>
</comment>